<dbReference type="InterPro" id="IPR050300">
    <property type="entry name" value="GDXG_lipolytic_enzyme"/>
</dbReference>
<evidence type="ECO:0000313" key="4">
    <source>
        <dbReference type="Proteomes" id="UP000076038"/>
    </source>
</evidence>
<name>A0A143QT68_RHOFA</name>
<protein>
    <recommendedName>
        <fullName evidence="2">BD-FAE-like domain-containing protein</fullName>
    </recommendedName>
</protein>
<dbReference type="InterPro" id="IPR049492">
    <property type="entry name" value="BD-FAE-like_dom"/>
</dbReference>
<dbReference type="EMBL" id="CP015220">
    <property type="protein sequence ID" value="AMY25722.1"/>
    <property type="molecule type" value="Genomic_DNA"/>
</dbReference>
<dbReference type="PATRIC" id="fig|1653479.3.peg.4503"/>
<feature type="domain" description="BD-FAE-like" evidence="2">
    <location>
        <begin position="19"/>
        <end position="205"/>
    </location>
</feature>
<dbReference type="PANTHER" id="PTHR48081:SF33">
    <property type="entry name" value="KYNURENINE FORMAMIDASE"/>
    <property type="match status" value="1"/>
</dbReference>
<organism evidence="3 4">
    <name type="scientific">Rhodococcoides fascians</name>
    <name type="common">Rhodococcus fascians</name>
    <dbReference type="NCBI Taxonomy" id="1828"/>
    <lineage>
        <taxon>Bacteria</taxon>
        <taxon>Bacillati</taxon>
        <taxon>Actinomycetota</taxon>
        <taxon>Actinomycetes</taxon>
        <taxon>Mycobacteriales</taxon>
        <taxon>Nocardiaceae</taxon>
        <taxon>Rhodococcoides</taxon>
    </lineage>
</organism>
<evidence type="ECO:0000313" key="3">
    <source>
        <dbReference type="EMBL" id="AMY25722.1"/>
    </source>
</evidence>
<dbReference type="Pfam" id="PF20434">
    <property type="entry name" value="BD-FAE"/>
    <property type="match status" value="1"/>
</dbReference>
<dbReference type="Gene3D" id="3.40.50.1820">
    <property type="entry name" value="alpha/beta hydrolase"/>
    <property type="match status" value="1"/>
</dbReference>
<dbReference type="RefSeq" id="WP_032390961.1">
    <property type="nucleotide sequence ID" value="NZ_CP015220.1"/>
</dbReference>
<dbReference type="AlphaFoldDB" id="A0A143QT68"/>
<evidence type="ECO:0000259" key="2">
    <source>
        <dbReference type="Pfam" id="PF20434"/>
    </source>
</evidence>
<reference evidence="4" key="2">
    <citation type="submission" date="2016-04" db="EMBL/GenBank/DDBJ databases">
        <title>Complete Genome and Plasmid Sequences for Rhodococcus fascians D188 and Draft Sequences for Rhodococcus spp. Isolates PBTS 1 and PBTS 2.</title>
        <authorList>
            <person name="Stamer R."/>
            <person name="Vereecke D."/>
            <person name="Zhang Y."/>
            <person name="Schilkey F."/>
            <person name="Devitt N."/>
            <person name="Randall J."/>
        </authorList>
    </citation>
    <scope>NUCLEOTIDE SEQUENCE [LARGE SCALE GENOMIC DNA]</scope>
    <source>
        <strain evidence="4">PBTS2</strain>
    </source>
</reference>
<proteinExistence type="predicted"/>
<dbReference type="Proteomes" id="UP000076038">
    <property type="component" value="Chromosome"/>
</dbReference>
<dbReference type="PANTHER" id="PTHR48081">
    <property type="entry name" value="AB HYDROLASE SUPERFAMILY PROTEIN C4A8.06C"/>
    <property type="match status" value="1"/>
</dbReference>
<keyword evidence="1" id="KW-0378">Hydrolase</keyword>
<dbReference type="InterPro" id="IPR029058">
    <property type="entry name" value="AB_hydrolase_fold"/>
</dbReference>
<sequence length="251" mass="26544">MSVRIKIAYGDHPEQFGHLYLPSAPVTPATPVVVIVHGGFWSGQYASNLGTQFARAVAGAGAVAWNIEYRRVGAGGHWPEMQADVRAALDAVAGVVQHHAPVGVDDVRVIGHSAGGHLAVWLGGETDTTVRPSRIVSQAGVLDLEPRGASGRTNPAVEALLQARYEDEPELYRSASPLARLPIGIPTICLHGSDDLQVPASQSSRYVEAARAAGDDAEPAIVPGEDHFAFLNPDSRCWALSLEAVLGERRG</sequence>
<evidence type="ECO:0000256" key="1">
    <source>
        <dbReference type="ARBA" id="ARBA00022801"/>
    </source>
</evidence>
<dbReference type="OrthoDB" id="255603at2"/>
<dbReference type="KEGG" id="rhs:A3Q41_04449"/>
<dbReference type="GO" id="GO:0016787">
    <property type="term" value="F:hydrolase activity"/>
    <property type="evidence" value="ECO:0007669"/>
    <property type="project" value="UniProtKB-KW"/>
</dbReference>
<keyword evidence="4" id="KW-1185">Reference proteome</keyword>
<reference evidence="3 4" key="1">
    <citation type="journal article" date="2016" name="Genome Announc.">
        <title>Complete Genome and Plasmid Sequences for Rhodococcus fascians D188 and Draft Sequences for Rhodococcus Isolates PBTS 1 and PBTS 2.</title>
        <authorList>
            <person name="Stamler R.A."/>
            <person name="Vereecke D."/>
            <person name="Zhang Y."/>
            <person name="Schilkey F."/>
            <person name="Devitt N."/>
            <person name="Randall J.J."/>
        </authorList>
    </citation>
    <scope>NUCLEOTIDE SEQUENCE [LARGE SCALE GENOMIC DNA]</scope>
    <source>
        <strain evidence="3 4">PBTS2</strain>
    </source>
</reference>
<gene>
    <name evidence="3" type="ORF">A3Q41_04449</name>
</gene>
<dbReference type="SUPFAM" id="SSF53474">
    <property type="entry name" value="alpha/beta-Hydrolases"/>
    <property type="match status" value="1"/>
</dbReference>
<accession>A0A143QT68</accession>